<sequence length="120" mass="13943">MTKLQMISKTTCILTNKIELTISLFFSKKIGAIIGLWTTSSLFIGEAVEIKIQDIFAKFVQKRFRGCIKKAELKMEFMIFINENYGVTTKQVNIEALIVNYMNKVYPYNGRRWLGVELIY</sequence>
<protein>
    <submittedName>
        <fullName evidence="1">Uncharacterized protein</fullName>
    </submittedName>
</protein>
<organism evidence="1">
    <name type="scientific">viral metagenome</name>
    <dbReference type="NCBI Taxonomy" id="1070528"/>
    <lineage>
        <taxon>unclassified sequences</taxon>
        <taxon>metagenomes</taxon>
        <taxon>organismal metagenomes</taxon>
    </lineage>
</organism>
<evidence type="ECO:0000313" key="1">
    <source>
        <dbReference type="EMBL" id="QHT87322.1"/>
    </source>
</evidence>
<accession>A0A6C0I3H0</accession>
<dbReference type="EMBL" id="MN740086">
    <property type="protein sequence ID" value="QHT87322.1"/>
    <property type="molecule type" value="Genomic_DNA"/>
</dbReference>
<dbReference type="AlphaFoldDB" id="A0A6C0I3H0"/>
<proteinExistence type="predicted"/>
<name>A0A6C0I3H0_9ZZZZ</name>
<reference evidence="1" key="1">
    <citation type="journal article" date="2020" name="Nature">
        <title>Giant virus diversity and host interactions through global metagenomics.</title>
        <authorList>
            <person name="Schulz F."/>
            <person name="Roux S."/>
            <person name="Paez-Espino D."/>
            <person name="Jungbluth S."/>
            <person name="Walsh D.A."/>
            <person name="Denef V.J."/>
            <person name="McMahon K.D."/>
            <person name="Konstantinidis K.T."/>
            <person name="Eloe-Fadrosh E.A."/>
            <person name="Kyrpides N.C."/>
            <person name="Woyke T."/>
        </authorList>
    </citation>
    <scope>NUCLEOTIDE SEQUENCE</scope>
    <source>
        <strain evidence="1">GVMAG-M-3300023184-190</strain>
    </source>
</reference>